<gene>
    <name evidence="2" type="primary">Fv4</name>
    <name evidence="2" type="ORF">ELAFOR_R15151</name>
</gene>
<accession>A0A851U3C3</accession>
<feature type="region of interest" description="Disordered" evidence="1">
    <location>
        <begin position="1"/>
        <end position="41"/>
    </location>
</feature>
<dbReference type="AlphaFoldDB" id="A0A851U3C3"/>
<dbReference type="Gene3D" id="3.90.310.10">
    <property type="entry name" value="ENV polyprotein, receptor-binding domain"/>
    <property type="match status" value="1"/>
</dbReference>
<dbReference type="Proteomes" id="UP000623542">
    <property type="component" value="Unassembled WGS sequence"/>
</dbReference>
<protein>
    <submittedName>
        <fullName evidence="2">ENV2 protein</fullName>
    </submittedName>
</protein>
<dbReference type="InterPro" id="IPR018154">
    <property type="entry name" value="TLV/ENV_coat_polyprotein"/>
</dbReference>
<organism evidence="2 3">
    <name type="scientific">Elachura formosa</name>
    <name type="common">spotted wren-babbler</name>
    <dbReference type="NCBI Taxonomy" id="1463973"/>
    <lineage>
        <taxon>Eukaryota</taxon>
        <taxon>Metazoa</taxon>
        <taxon>Chordata</taxon>
        <taxon>Craniata</taxon>
        <taxon>Vertebrata</taxon>
        <taxon>Euteleostomi</taxon>
        <taxon>Archelosauria</taxon>
        <taxon>Archosauria</taxon>
        <taxon>Dinosauria</taxon>
        <taxon>Saurischia</taxon>
        <taxon>Theropoda</taxon>
        <taxon>Coelurosauria</taxon>
        <taxon>Aves</taxon>
        <taxon>Neognathae</taxon>
        <taxon>Neoaves</taxon>
        <taxon>Telluraves</taxon>
        <taxon>Australaves</taxon>
        <taxon>Passeriformes</taxon>
        <taxon>Elachuridae</taxon>
        <taxon>Elachura</taxon>
    </lineage>
</organism>
<dbReference type="InterPro" id="IPR008981">
    <property type="entry name" value="FMuLV_rcpt-bd"/>
</dbReference>
<evidence type="ECO:0000313" key="2">
    <source>
        <dbReference type="EMBL" id="NXD24007.1"/>
    </source>
</evidence>
<feature type="non-terminal residue" evidence="2">
    <location>
        <position position="1"/>
    </location>
</feature>
<dbReference type="OrthoDB" id="9306952at2759"/>
<feature type="non-terminal residue" evidence="2">
    <location>
        <position position="320"/>
    </location>
</feature>
<dbReference type="EMBL" id="WBNG01000201">
    <property type="protein sequence ID" value="NXD24007.1"/>
    <property type="molecule type" value="Genomic_DNA"/>
</dbReference>
<dbReference type="Pfam" id="PF00429">
    <property type="entry name" value="TLV_coat"/>
    <property type="match status" value="1"/>
</dbReference>
<reference evidence="2" key="1">
    <citation type="submission" date="2019-09" db="EMBL/GenBank/DDBJ databases">
        <title>Bird 10,000 Genomes (B10K) Project - Family phase.</title>
        <authorList>
            <person name="Zhang G."/>
        </authorList>
    </citation>
    <scope>NUCLEOTIDE SEQUENCE</scope>
    <source>
        <strain evidence="2">B10K-IZCAS-20218</strain>
        <tissue evidence="2">Blood</tissue>
    </source>
</reference>
<evidence type="ECO:0000313" key="3">
    <source>
        <dbReference type="Proteomes" id="UP000623542"/>
    </source>
</evidence>
<sequence length="320" mass="36981">RRSHLQDWFVGHPRNASTPIPDRGDKALTNPAPPKNPAPARSNQQRYLCVILFLGFVCRGQASKKHYAHRPFRWVVRHLSSDKIIKENITADTPSFEFKLRDMFPPQLGFPYFGEFTLYRTYWFPASNPGKSYCNYPGYRYCGYWGCETIVTGGRWQPQQPDKFLQVKHTPRAEKRYTYKFYTMTILQPDHESWATGKVWSLFVRAVRDVWVNIQIIRLLPPAFRSIGPNLIFSAKESNKNIPATPKTQALHFTPSPSDLLSSYDPFPSVLNSTFLLLNQSNPNFTNSCWLCYDAKPPFYESVAFDVPFHDSTAENPHQC</sequence>
<name>A0A851U3C3_9PASS</name>
<dbReference type="SUPFAM" id="SSF49830">
    <property type="entry name" value="ENV polyprotein, receptor-binding domain"/>
    <property type="match status" value="1"/>
</dbReference>
<comment type="caution">
    <text evidence="2">The sequence shown here is derived from an EMBL/GenBank/DDBJ whole genome shotgun (WGS) entry which is preliminary data.</text>
</comment>
<proteinExistence type="predicted"/>
<evidence type="ECO:0000256" key="1">
    <source>
        <dbReference type="SAM" id="MobiDB-lite"/>
    </source>
</evidence>
<keyword evidence="3" id="KW-1185">Reference proteome</keyword>